<dbReference type="Proteomes" id="UP001203342">
    <property type="component" value="Unassembled WGS sequence"/>
</dbReference>
<evidence type="ECO:0000313" key="2">
    <source>
        <dbReference type="Proteomes" id="UP001203342"/>
    </source>
</evidence>
<dbReference type="EMBL" id="JAMLJN010000005">
    <property type="protein sequence ID" value="MCL9770194.1"/>
    <property type="molecule type" value="Genomic_DNA"/>
</dbReference>
<accession>A0ABT0TGT6</accession>
<evidence type="ECO:0000313" key="1">
    <source>
        <dbReference type="EMBL" id="MCL9770194.1"/>
    </source>
</evidence>
<dbReference type="PROSITE" id="PS51257">
    <property type="entry name" value="PROKAR_LIPOPROTEIN"/>
    <property type="match status" value="1"/>
</dbReference>
<organism evidence="1 2">
    <name type="scientific">Flavobacterium fragile</name>
    <dbReference type="NCBI Taxonomy" id="2949085"/>
    <lineage>
        <taxon>Bacteria</taxon>
        <taxon>Pseudomonadati</taxon>
        <taxon>Bacteroidota</taxon>
        <taxon>Flavobacteriia</taxon>
        <taxon>Flavobacteriales</taxon>
        <taxon>Flavobacteriaceae</taxon>
        <taxon>Flavobacterium</taxon>
    </lineage>
</organism>
<evidence type="ECO:0008006" key="3">
    <source>
        <dbReference type="Google" id="ProtNLM"/>
    </source>
</evidence>
<gene>
    <name evidence="1" type="ORF">NAT47_07175</name>
</gene>
<comment type="caution">
    <text evidence="1">The sequence shown here is derived from an EMBL/GenBank/DDBJ whole genome shotgun (WGS) entry which is preliminary data.</text>
</comment>
<dbReference type="RefSeq" id="WP_250581714.1">
    <property type="nucleotide sequence ID" value="NZ_JAMLJN010000005.1"/>
</dbReference>
<reference evidence="1 2" key="1">
    <citation type="submission" date="2022-05" db="EMBL/GenBank/DDBJ databases">
        <title>Flavobacterium sp., isolated from activated sludge.</title>
        <authorList>
            <person name="Ran Q."/>
        </authorList>
    </citation>
    <scope>NUCLEOTIDE SEQUENCE [LARGE SCALE GENOMIC DNA]</scope>
    <source>
        <strain evidence="1 2">HXWNR69</strain>
    </source>
</reference>
<keyword evidence="2" id="KW-1185">Reference proteome</keyword>
<protein>
    <recommendedName>
        <fullName evidence="3">Lipoprotein</fullName>
    </recommendedName>
</protein>
<proteinExistence type="predicted"/>
<sequence>MKNFLKLSIVTVSLLCTFCSCENDENNSIKENVEFSKIDFSNLKLEIDFNKIEPIKKNFPENIKNKEIESILISDIQNLNSEIEFRINNDKETSFIEYSITINKDFYVINNWNFIPSNSNIAAKGGPYEDIGWKCPNGQTLVNVCWSESCVKEALASALSDISSGDTVNLKVHHGGALGGVSICSN</sequence>
<name>A0ABT0TGT6_9FLAO</name>